<evidence type="ECO:0000256" key="2">
    <source>
        <dbReference type="ARBA" id="ARBA00022722"/>
    </source>
</evidence>
<dbReference type="SUPFAM" id="SSF53098">
    <property type="entry name" value="Ribonuclease H-like"/>
    <property type="match status" value="1"/>
</dbReference>
<comment type="function">
    <text evidence="5">Exoribonuclease involved in ribosome biosynthesis. Involved in the processing of ITS1, the internal transcribed spacer localized between the 18S and 5.8S rRNAs.</text>
</comment>
<dbReference type="Gene3D" id="3.30.420.10">
    <property type="entry name" value="Ribonuclease H-like superfamily/Ribonuclease H"/>
    <property type="match status" value="1"/>
</dbReference>
<evidence type="ECO:0000259" key="7">
    <source>
        <dbReference type="SMART" id="SM00479"/>
    </source>
</evidence>
<dbReference type="InterPro" id="IPR047021">
    <property type="entry name" value="REXO1/3/4-like"/>
</dbReference>
<dbReference type="PANTHER" id="PTHR12801">
    <property type="entry name" value="RNA EXONUCLEASE REXO1 / RECO3 FAMILY MEMBER-RELATED"/>
    <property type="match status" value="1"/>
</dbReference>
<keyword evidence="2" id="KW-0540">Nuclease</keyword>
<reference evidence="8 9" key="1">
    <citation type="submission" date="2024-09" db="EMBL/GenBank/DDBJ databases">
        <title>Itraconazole resistance in Madurella fahalii resulting from another homologue of gene encoding cytochrome P450 14-alpha sterol demethylase (CYP51).</title>
        <authorList>
            <person name="Yoshioka I."/>
            <person name="Fahal A.H."/>
            <person name="Kaneko S."/>
            <person name="Yaguchi T."/>
        </authorList>
    </citation>
    <scope>NUCLEOTIDE SEQUENCE [LARGE SCALE GENOMIC DNA]</scope>
    <source>
        <strain evidence="8 9">IFM 68171</strain>
    </source>
</reference>
<keyword evidence="3" id="KW-0378">Hydrolase</keyword>
<evidence type="ECO:0000256" key="1">
    <source>
        <dbReference type="ARBA" id="ARBA00022552"/>
    </source>
</evidence>
<dbReference type="RefSeq" id="XP_070919906.1">
    <property type="nucleotide sequence ID" value="XM_071063805.1"/>
</dbReference>
<dbReference type="EMBL" id="BAAFSV010000004">
    <property type="protein sequence ID" value="GAB1318175.1"/>
    <property type="molecule type" value="Genomic_DNA"/>
</dbReference>
<evidence type="ECO:0000313" key="9">
    <source>
        <dbReference type="Proteomes" id="UP001628179"/>
    </source>
</evidence>
<name>A0ABQ0GKF6_9PEZI</name>
<accession>A0ABQ0GKF6</accession>
<dbReference type="CDD" id="cd06137">
    <property type="entry name" value="DEDDh_RNase"/>
    <property type="match status" value="1"/>
</dbReference>
<dbReference type="SMART" id="SM00479">
    <property type="entry name" value="EXOIII"/>
    <property type="match status" value="1"/>
</dbReference>
<evidence type="ECO:0000256" key="3">
    <source>
        <dbReference type="ARBA" id="ARBA00022801"/>
    </source>
</evidence>
<dbReference type="PANTHER" id="PTHR12801:SF45">
    <property type="entry name" value="RNA EXONUCLEASE 4"/>
    <property type="match status" value="1"/>
</dbReference>
<keyword evidence="9" id="KW-1185">Reference proteome</keyword>
<proteinExistence type="predicted"/>
<keyword evidence="1" id="KW-0698">rRNA processing</keyword>
<organism evidence="8 9">
    <name type="scientific">Madurella fahalii</name>
    <dbReference type="NCBI Taxonomy" id="1157608"/>
    <lineage>
        <taxon>Eukaryota</taxon>
        <taxon>Fungi</taxon>
        <taxon>Dikarya</taxon>
        <taxon>Ascomycota</taxon>
        <taxon>Pezizomycotina</taxon>
        <taxon>Sordariomycetes</taxon>
        <taxon>Sordariomycetidae</taxon>
        <taxon>Sordariales</taxon>
        <taxon>Sordariales incertae sedis</taxon>
        <taxon>Madurella</taxon>
    </lineage>
</organism>
<evidence type="ECO:0000256" key="4">
    <source>
        <dbReference type="ARBA" id="ARBA00022839"/>
    </source>
</evidence>
<feature type="domain" description="Exonuclease" evidence="7">
    <location>
        <begin position="169"/>
        <end position="372"/>
    </location>
</feature>
<evidence type="ECO:0000256" key="5">
    <source>
        <dbReference type="ARBA" id="ARBA00025599"/>
    </source>
</evidence>
<feature type="region of interest" description="Disordered" evidence="6">
    <location>
        <begin position="70"/>
        <end position="101"/>
    </location>
</feature>
<sequence>MAAIISPFDAQGPRSTSNTKESEYFQQLKALVHPVPVLRAAGYVVAPLSSSDLERKKRCARCGVRCIQKERKRPRPKGTGRPERKDQSTPQATESPGDDKQNTFQLCKFHTGVVANKIWTCCGDHVSVAKPCAGERDHQALQYRVGELEGRWQFHQTPAPGRGAQKKKLAVALDCEMGTASDGETELIRLTAIDYFTGEILINSLVYPNISMQHYNTRYSGVTRAEMEKARRQMRCLFGKHAARRALWRFVGPETIVVGHAAQNDLASLRWIHHSVVDSFLVEDKERKREELEAEERKRAEAEAEKKGEQESTPEEDRKKGELEKLSLSLKALALRKLGRQIQTKAGKGHDSLEDAVTSRDLIHRHIETLMVPMEPKA</sequence>
<dbReference type="InterPro" id="IPR012337">
    <property type="entry name" value="RNaseH-like_sf"/>
</dbReference>
<comment type="caution">
    <text evidence="8">The sequence shown here is derived from an EMBL/GenBank/DDBJ whole genome shotgun (WGS) entry which is preliminary data.</text>
</comment>
<evidence type="ECO:0000313" key="8">
    <source>
        <dbReference type="EMBL" id="GAB1318175.1"/>
    </source>
</evidence>
<dbReference type="InterPro" id="IPR013520">
    <property type="entry name" value="Ribonucl_H"/>
</dbReference>
<dbReference type="GO" id="GO:0004527">
    <property type="term" value="F:exonuclease activity"/>
    <property type="evidence" value="ECO:0007669"/>
    <property type="project" value="UniProtKB-KW"/>
</dbReference>
<protein>
    <submittedName>
        <fullName evidence="8">Exonuclease domain-containing protein</fullName>
    </submittedName>
</protein>
<keyword evidence="4 8" id="KW-0269">Exonuclease</keyword>
<evidence type="ECO:0000256" key="6">
    <source>
        <dbReference type="SAM" id="MobiDB-lite"/>
    </source>
</evidence>
<dbReference type="Proteomes" id="UP001628179">
    <property type="component" value="Unassembled WGS sequence"/>
</dbReference>
<feature type="region of interest" description="Disordered" evidence="6">
    <location>
        <begin position="293"/>
        <end position="323"/>
    </location>
</feature>
<dbReference type="InterPro" id="IPR036397">
    <property type="entry name" value="RNaseH_sf"/>
</dbReference>
<dbReference type="GeneID" id="98179128"/>
<feature type="region of interest" description="Disordered" evidence="6">
    <location>
        <begin position="1"/>
        <end position="21"/>
    </location>
</feature>
<gene>
    <name evidence="8" type="ORF">MFIFM68171_08385</name>
</gene>